<accession>A0A1E5BH11</accession>
<dbReference type="Gene3D" id="1.10.10.10">
    <property type="entry name" value="Winged helix-like DNA-binding domain superfamily/Winged helix DNA-binding domain"/>
    <property type="match status" value="1"/>
</dbReference>
<name>A0A1E5BH11_9VIBR</name>
<evidence type="ECO:0000313" key="11">
    <source>
        <dbReference type="Proteomes" id="UP000094741"/>
    </source>
</evidence>
<keyword evidence="3" id="KW-0805">Transcription regulation</keyword>
<dbReference type="Pfam" id="PF00486">
    <property type="entry name" value="Trans_reg_C"/>
    <property type="match status" value="1"/>
</dbReference>
<dbReference type="CDD" id="cd17574">
    <property type="entry name" value="REC_OmpR"/>
    <property type="match status" value="1"/>
</dbReference>
<organism evidence="10 11">
    <name type="scientific">Vibrio genomosp. F10 str. ZF-129</name>
    <dbReference type="NCBI Taxonomy" id="1187848"/>
    <lineage>
        <taxon>Bacteria</taxon>
        <taxon>Pseudomonadati</taxon>
        <taxon>Pseudomonadota</taxon>
        <taxon>Gammaproteobacteria</taxon>
        <taxon>Vibrionales</taxon>
        <taxon>Vibrionaceae</taxon>
        <taxon>Vibrio</taxon>
    </lineage>
</organism>
<feature type="DNA-binding region" description="OmpR/PhoB-type" evidence="7">
    <location>
        <begin position="133"/>
        <end position="232"/>
    </location>
</feature>
<dbReference type="GO" id="GO:0006355">
    <property type="term" value="P:regulation of DNA-templated transcription"/>
    <property type="evidence" value="ECO:0007669"/>
    <property type="project" value="InterPro"/>
</dbReference>
<dbReference type="Gene3D" id="3.40.50.2300">
    <property type="match status" value="1"/>
</dbReference>
<dbReference type="eggNOG" id="COG0745">
    <property type="taxonomic scope" value="Bacteria"/>
</dbReference>
<dbReference type="STRING" id="1187848.A1QO_19475"/>
<feature type="modified residue" description="4-aspartylphosphate" evidence="6">
    <location>
        <position position="56"/>
    </location>
</feature>
<evidence type="ECO:0000256" key="3">
    <source>
        <dbReference type="ARBA" id="ARBA00023015"/>
    </source>
</evidence>
<protein>
    <submittedName>
        <fullName evidence="10">DNA-binding response regulator</fullName>
    </submittedName>
</protein>
<dbReference type="InterPro" id="IPR039420">
    <property type="entry name" value="WalR-like"/>
</dbReference>
<evidence type="ECO:0000256" key="7">
    <source>
        <dbReference type="PROSITE-ProRule" id="PRU01091"/>
    </source>
</evidence>
<dbReference type="PROSITE" id="PS50110">
    <property type="entry name" value="RESPONSE_REGULATORY"/>
    <property type="match status" value="1"/>
</dbReference>
<evidence type="ECO:0000313" key="10">
    <source>
        <dbReference type="EMBL" id="OEE35999.1"/>
    </source>
</evidence>
<evidence type="ECO:0000259" key="9">
    <source>
        <dbReference type="PROSITE" id="PS51755"/>
    </source>
</evidence>
<dbReference type="RefSeq" id="WP_017035652.1">
    <property type="nucleotide sequence ID" value="NZ_AJYQ02000064.1"/>
</dbReference>
<keyword evidence="5" id="KW-0804">Transcription</keyword>
<evidence type="ECO:0000256" key="4">
    <source>
        <dbReference type="ARBA" id="ARBA00023125"/>
    </source>
</evidence>
<dbReference type="PANTHER" id="PTHR48111:SF4">
    <property type="entry name" value="DNA-BINDING DUAL TRANSCRIPTIONAL REGULATOR OMPR"/>
    <property type="match status" value="1"/>
</dbReference>
<dbReference type="AlphaFoldDB" id="A0A1E5BH11"/>
<feature type="domain" description="Response regulatory" evidence="8">
    <location>
        <begin position="7"/>
        <end position="120"/>
    </location>
</feature>
<dbReference type="SUPFAM" id="SSF52172">
    <property type="entry name" value="CheY-like"/>
    <property type="match status" value="1"/>
</dbReference>
<keyword evidence="2" id="KW-0902">Two-component regulatory system</keyword>
<dbReference type="Pfam" id="PF00072">
    <property type="entry name" value="Response_reg"/>
    <property type="match status" value="1"/>
</dbReference>
<evidence type="ECO:0000256" key="5">
    <source>
        <dbReference type="ARBA" id="ARBA00023163"/>
    </source>
</evidence>
<reference evidence="10 11" key="1">
    <citation type="journal article" date="2012" name="Science">
        <title>Ecological populations of bacteria act as socially cohesive units of antibiotic production and resistance.</title>
        <authorList>
            <person name="Cordero O.X."/>
            <person name="Wildschutte H."/>
            <person name="Kirkup B."/>
            <person name="Proehl S."/>
            <person name="Ngo L."/>
            <person name="Hussain F."/>
            <person name="Le Roux F."/>
            <person name="Mincer T."/>
            <person name="Polz M.F."/>
        </authorList>
    </citation>
    <scope>NUCLEOTIDE SEQUENCE [LARGE SCALE GENOMIC DNA]</scope>
    <source>
        <strain evidence="10 11">ZF-129</strain>
    </source>
</reference>
<dbReference type="OrthoDB" id="9802426at2"/>
<evidence type="ECO:0000259" key="8">
    <source>
        <dbReference type="PROSITE" id="PS50110"/>
    </source>
</evidence>
<dbReference type="PANTHER" id="PTHR48111">
    <property type="entry name" value="REGULATOR OF RPOS"/>
    <property type="match status" value="1"/>
</dbReference>
<dbReference type="InterPro" id="IPR001867">
    <property type="entry name" value="OmpR/PhoB-type_DNA-bd"/>
</dbReference>
<evidence type="ECO:0000256" key="6">
    <source>
        <dbReference type="PROSITE-ProRule" id="PRU00169"/>
    </source>
</evidence>
<evidence type="ECO:0000256" key="1">
    <source>
        <dbReference type="ARBA" id="ARBA00022553"/>
    </source>
</evidence>
<dbReference type="Proteomes" id="UP000094741">
    <property type="component" value="Unassembled WGS sequence"/>
</dbReference>
<dbReference type="GO" id="GO:0000976">
    <property type="term" value="F:transcription cis-regulatory region binding"/>
    <property type="evidence" value="ECO:0007669"/>
    <property type="project" value="TreeGrafter"/>
</dbReference>
<dbReference type="EMBL" id="AJYQ02000064">
    <property type="protein sequence ID" value="OEE35999.1"/>
    <property type="molecule type" value="Genomic_DNA"/>
</dbReference>
<dbReference type="GO" id="GO:0000156">
    <property type="term" value="F:phosphorelay response regulator activity"/>
    <property type="evidence" value="ECO:0007669"/>
    <property type="project" value="TreeGrafter"/>
</dbReference>
<dbReference type="GO" id="GO:0005829">
    <property type="term" value="C:cytosol"/>
    <property type="evidence" value="ECO:0007669"/>
    <property type="project" value="TreeGrafter"/>
</dbReference>
<feature type="domain" description="OmpR/PhoB-type" evidence="9">
    <location>
        <begin position="133"/>
        <end position="232"/>
    </location>
</feature>
<dbReference type="InterPro" id="IPR001789">
    <property type="entry name" value="Sig_transdc_resp-reg_receiver"/>
</dbReference>
<evidence type="ECO:0000256" key="2">
    <source>
        <dbReference type="ARBA" id="ARBA00023012"/>
    </source>
</evidence>
<comment type="caution">
    <text evidence="10">The sequence shown here is derived from an EMBL/GenBank/DDBJ whole genome shotgun (WGS) entry which is preliminary data.</text>
</comment>
<dbReference type="PROSITE" id="PS51755">
    <property type="entry name" value="OMPR_PHOB"/>
    <property type="match status" value="1"/>
</dbReference>
<dbReference type="GO" id="GO:0032993">
    <property type="term" value="C:protein-DNA complex"/>
    <property type="evidence" value="ECO:0007669"/>
    <property type="project" value="TreeGrafter"/>
</dbReference>
<dbReference type="CDD" id="cd00383">
    <property type="entry name" value="trans_reg_C"/>
    <property type="match status" value="1"/>
</dbReference>
<keyword evidence="1 6" id="KW-0597">Phosphoprotein</keyword>
<gene>
    <name evidence="10" type="ORF">A1QO_19475</name>
</gene>
<dbReference type="SMART" id="SM00862">
    <property type="entry name" value="Trans_reg_C"/>
    <property type="match status" value="1"/>
</dbReference>
<dbReference type="SMART" id="SM00448">
    <property type="entry name" value="REC"/>
    <property type="match status" value="1"/>
</dbReference>
<dbReference type="InterPro" id="IPR036388">
    <property type="entry name" value="WH-like_DNA-bd_sf"/>
</dbReference>
<proteinExistence type="predicted"/>
<dbReference type="InterPro" id="IPR011006">
    <property type="entry name" value="CheY-like_superfamily"/>
</dbReference>
<sequence length="233" mass="26664">MDLSHTHVLIVEDDKRLSRMMADMLKAESYQVSCVYDGLQAIQQINQVIPDIVLLDMMLPGCDGLQVLKEISPDFLGIIIMITAKKDEFLEVSALNLGVHDYITKPLRPHILSARLRALSRLNHNHVQTVSDKNLLKVQDLTLNVNSREFCLANESLQLSAAELEIMSYFMHHPGVVLNRDMLVSEVRNLEYDGFDRSIDMRISSLRRKLKDSQPPYKYIKTVRAKGYILVQE</sequence>
<keyword evidence="4 7" id="KW-0238">DNA-binding</keyword>